<proteinExistence type="predicted"/>
<accession>A0ABS5PJB9</accession>
<comment type="caution">
    <text evidence="2">The sequence shown here is derived from an EMBL/GenBank/DDBJ whole genome shotgun (WGS) entry which is preliminary data.</text>
</comment>
<feature type="transmembrane region" description="Helical" evidence="1">
    <location>
        <begin position="7"/>
        <end position="31"/>
    </location>
</feature>
<evidence type="ECO:0000313" key="3">
    <source>
        <dbReference type="Proteomes" id="UP000746471"/>
    </source>
</evidence>
<keyword evidence="1" id="KW-0812">Transmembrane</keyword>
<dbReference type="EMBL" id="JAHBCL010000001">
    <property type="protein sequence ID" value="MBS7525185.1"/>
    <property type="molecule type" value="Genomic_DNA"/>
</dbReference>
<dbReference type="PRINTS" id="PR01759">
    <property type="entry name" value="CAPSULEPROTC"/>
</dbReference>
<dbReference type="NCBIfam" id="TIGR04011">
    <property type="entry name" value="poly_gGlu_PgsC"/>
    <property type="match status" value="1"/>
</dbReference>
<organism evidence="2 3">
    <name type="scientific">Fusibacter paucivorans</name>
    <dbReference type="NCBI Taxonomy" id="76009"/>
    <lineage>
        <taxon>Bacteria</taxon>
        <taxon>Bacillati</taxon>
        <taxon>Bacillota</taxon>
        <taxon>Clostridia</taxon>
        <taxon>Eubacteriales</taxon>
        <taxon>Eubacteriales Family XII. Incertae Sedis</taxon>
        <taxon>Fusibacter</taxon>
    </lineage>
</organism>
<feature type="transmembrane region" description="Helical" evidence="1">
    <location>
        <begin position="72"/>
        <end position="95"/>
    </location>
</feature>
<dbReference type="RefSeq" id="WP_213234969.1">
    <property type="nucleotide sequence ID" value="NZ_JAHBCL010000001.1"/>
</dbReference>
<reference evidence="2 3" key="1">
    <citation type="submission" date="2021-05" db="EMBL/GenBank/DDBJ databases">
        <title>Fusibacter ferrireducens sp. nov., an anaerobic, sulfur- and Fe-reducing bacterium isolated from the mangrove sediment.</title>
        <authorList>
            <person name="Qiu D."/>
        </authorList>
    </citation>
    <scope>NUCLEOTIDE SEQUENCE [LARGE SCALE GENOMIC DNA]</scope>
    <source>
        <strain evidence="2 3">DSM 12116</strain>
    </source>
</reference>
<name>A0ABS5PJB9_9FIRM</name>
<keyword evidence="1" id="KW-0472">Membrane</keyword>
<dbReference type="Pfam" id="PF14102">
    <property type="entry name" value="Caps_synth_CapC"/>
    <property type="match status" value="1"/>
</dbReference>
<evidence type="ECO:0000256" key="1">
    <source>
        <dbReference type="SAM" id="Phobius"/>
    </source>
</evidence>
<feature type="transmembrane region" description="Helical" evidence="1">
    <location>
        <begin position="43"/>
        <end position="60"/>
    </location>
</feature>
<protein>
    <submittedName>
        <fullName evidence="2">Poly-gamma-glutamate biosynthesis protein PgsC</fullName>
    </submittedName>
</protein>
<gene>
    <name evidence="2" type="primary">pgsC</name>
    <name evidence="2" type="ORF">KHM83_00695</name>
</gene>
<sequence>MANEIVILGIAFSLIFYELTGISPAGIIVPGYLALCLKVPSRIGYTFLVVAIAFVVYKVLSQWMIFYGRRRFAVMILLSFVVNFAIVKTGLLGHTPGIIGNIVPGLIALEWERQGILISTAALGVVVAITAFAVLWLNVPLI</sequence>
<keyword evidence="3" id="KW-1185">Reference proteome</keyword>
<feature type="transmembrane region" description="Helical" evidence="1">
    <location>
        <begin position="115"/>
        <end position="137"/>
    </location>
</feature>
<evidence type="ECO:0000313" key="2">
    <source>
        <dbReference type="EMBL" id="MBS7525185.1"/>
    </source>
</evidence>
<dbReference type="InterPro" id="IPR008338">
    <property type="entry name" value="Capsule_biosynth_CapC"/>
</dbReference>
<dbReference type="Proteomes" id="UP000746471">
    <property type="component" value="Unassembled WGS sequence"/>
</dbReference>
<keyword evidence="1" id="KW-1133">Transmembrane helix</keyword>